<accession>A0A382HQB8</accession>
<sequence length="45" mass="4929">VRINGFQDHRNRPLCQPSANDPTVTFYASLSPDSIRLLGEVAESG</sequence>
<feature type="region of interest" description="Disordered" evidence="1">
    <location>
        <begin position="1"/>
        <end position="22"/>
    </location>
</feature>
<organism evidence="2">
    <name type="scientific">marine metagenome</name>
    <dbReference type="NCBI Taxonomy" id="408172"/>
    <lineage>
        <taxon>unclassified sequences</taxon>
        <taxon>metagenomes</taxon>
        <taxon>ecological metagenomes</taxon>
    </lineage>
</organism>
<evidence type="ECO:0000256" key="1">
    <source>
        <dbReference type="SAM" id="MobiDB-lite"/>
    </source>
</evidence>
<evidence type="ECO:0000313" key="2">
    <source>
        <dbReference type="EMBL" id="SVB88833.1"/>
    </source>
</evidence>
<proteinExistence type="predicted"/>
<name>A0A382HQB8_9ZZZZ</name>
<gene>
    <name evidence="2" type="ORF">METZ01_LOCUS241687</name>
</gene>
<reference evidence="2" key="1">
    <citation type="submission" date="2018-05" db="EMBL/GenBank/DDBJ databases">
        <authorList>
            <person name="Lanie J.A."/>
            <person name="Ng W.-L."/>
            <person name="Kazmierczak K.M."/>
            <person name="Andrzejewski T.M."/>
            <person name="Davidsen T.M."/>
            <person name="Wayne K.J."/>
            <person name="Tettelin H."/>
            <person name="Glass J.I."/>
            <person name="Rusch D."/>
            <person name="Podicherti R."/>
            <person name="Tsui H.-C.T."/>
            <person name="Winkler M.E."/>
        </authorList>
    </citation>
    <scope>NUCLEOTIDE SEQUENCE</scope>
</reference>
<protein>
    <submittedName>
        <fullName evidence="2">Uncharacterized protein</fullName>
    </submittedName>
</protein>
<feature type="non-terminal residue" evidence="2">
    <location>
        <position position="1"/>
    </location>
</feature>
<dbReference type="EMBL" id="UINC01062324">
    <property type="protein sequence ID" value="SVB88833.1"/>
    <property type="molecule type" value="Genomic_DNA"/>
</dbReference>
<dbReference type="AlphaFoldDB" id="A0A382HQB8"/>